<feature type="domain" description="DUF6570" evidence="2">
    <location>
        <begin position="101"/>
        <end position="222"/>
    </location>
</feature>
<reference evidence="3 4" key="1">
    <citation type="submission" date="2022-05" db="EMBL/GenBank/DDBJ databases">
        <authorList>
            <consortium name="Genoscope - CEA"/>
            <person name="William W."/>
        </authorList>
    </citation>
    <scope>NUCLEOTIDE SEQUENCE [LARGE SCALE GENOMIC DNA]</scope>
</reference>
<feature type="region of interest" description="Disordered" evidence="1">
    <location>
        <begin position="233"/>
        <end position="255"/>
    </location>
</feature>
<comment type="caution">
    <text evidence="3">The sequence shown here is derived from an EMBL/GenBank/DDBJ whole genome shotgun (WGS) entry which is preliminary data.</text>
</comment>
<dbReference type="Pfam" id="PF20209">
    <property type="entry name" value="DUF6570"/>
    <property type="match status" value="1"/>
</dbReference>
<dbReference type="Proteomes" id="UP001159405">
    <property type="component" value="Unassembled WGS sequence"/>
</dbReference>
<dbReference type="InterPro" id="IPR046700">
    <property type="entry name" value="DUF6570"/>
</dbReference>
<sequence length="255" mass="29289">MRAYRLKKKNSDSSVMTEGVTSLKNGVSSQEMYLSEFKISNCGELHQQEWAKLNMQNRFFHDSMKLRISLCQCCHEAWPLHIKTKKKKEPYICTRCLRDKNDTKKFSFENSLLPSAVPVALENLTQIEEMVIARVFPVMSVYTKPGGQRAYRGHCINFPQEVQQLFYTLPRQPKELPVIIVTVEGKNDMSKDLIVRPEKVSYVLLVSHNPVYRDVQIDYECLAQLPLEGIPADPSKVRCEKGSGSEELDPDREST</sequence>
<accession>A0ABN8P2U9</accession>
<protein>
    <recommendedName>
        <fullName evidence="2">DUF6570 domain-containing protein</fullName>
    </recommendedName>
</protein>
<evidence type="ECO:0000313" key="4">
    <source>
        <dbReference type="Proteomes" id="UP001159405"/>
    </source>
</evidence>
<dbReference type="EMBL" id="CALNXK010000048">
    <property type="protein sequence ID" value="CAH3130375.1"/>
    <property type="molecule type" value="Genomic_DNA"/>
</dbReference>
<evidence type="ECO:0000259" key="2">
    <source>
        <dbReference type="Pfam" id="PF20209"/>
    </source>
</evidence>
<keyword evidence="4" id="KW-1185">Reference proteome</keyword>
<evidence type="ECO:0000313" key="3">
    <source>
        <dbReference type="EMBL" id="CAH3130375.1"/>
    </source>
</evidence>
<proteinExistence type="predicted"/>
<name>A0ABN8P2U9_9CNID</name>
<organism evidence="3 4">
    <name type="scientific">Porites lobata</name>
    <dbReference type="NCBI Taxonomy" id="104759"/>
    <lineage>
        <taxon>Eukaryota</taxon>
        <taxon>Metazoa</taxon>
        <taxon>Cnidaria</taxon>
        <taxon>Anthozoa</taxon>
        <taxon>Hexacorallia</taxon>
        <taxon>Scleractinia</taxon>
        <taxon>Fungiina</taxon>
        <taxon>Poritidae</taxon>
        <taxon>Porites</taxon>
    </lineage>
</organism>
<feature type="compositionally biased region" description="Basic and acidic residues" evidence="1">
    <location>
        <begin position="235"/>
        <end position="244"/>
    </location>
</feature>
<feature type="compositionally biased region" description="Acidic residues" evidence="1">
    <location>
        <begin position="246"/>
        <end position="255"/>
    </location>
</feature>
<gene>
    <name evidence="3" type="ORF">PLOB_00034635</name>
</gene>
<evidence type="ECO:0000256" key="1">
    <source>
        <dbReference type="SAM" id="MobiDB-lite"/>
    </source>
</evidence>